<organism evidence="1 2">
    <name type="scientific">Leisingera aquaemixtae</name>
    <dbReference type="NCBI Taxonomy" id="1396826"/>
    <lineage>
        <taxon>Bacteria</taxon>
        <taxon>Pseudomonadati</taxon>
        <taxon>Pseudomonadota</taxon>
        <taxon>Alphaproteobacteria</taxon>
        <taxon>Rhodobacterales</taxon>
        <taxon>Roseobacteraceae</taxon>
        <taxon>Leisingera</taxon>
    </lineage>
</organism>
<evidence type="ECO:0000313" key="1">
    <source>
        <dbReference type="EMBL" id="CUI01719.1"/>
    </source>
</evidence>
<dbReference type="EMBL" id="CYSR01000034">
    <property type="protein sequence ID" value="CUI01719.1"/>
    <property type="molecule type" value="Genomic_DNA"/>
</dbReference>
<gene>
    <name evidence="1" type="ORF">PHA8399_03865</name>
</gene>
<dbReference type="STRING" id="1396826.PHA8399_03865"/>
<dbReference type="RefSeq" id="WP_058287716.1">
    <property type="nucleotide sequence ID" value="NZ_CYSR01000034.1"/>
</dbReference>
<proteinExistence type="predicted"/>
<name>A0A0P1HDS8_9RHOB</name>
<evidence type="ECO:0000313" key="2">
    <source>
        <dbReference type="Proteomes" id="UP000051326"/>
    </source>
</evidence>
<dbReference type="AlphaFoldDB" id="A0A0P1HDS8"/>
<sequence length="152" mass="16762">MSEHLEFERRFSGFGPAVRPEERTQEILDIVDGFMHRWGYSVSNLIGAELTVGHLGGSPEGAPDLIFRMAVLDYFEIVIRSRNGTVSYGGWLTGTLPVSVSSEQVNGRPVLLTTCREGGRIRHVFDPLAGYRPVADAANLPLHAVWRLSDPA</sequence>
<protein>
    <submittedName>
        <fullName evidence="1">Uncharacterized protein</fullName>
    </submittedName>
</protein>
<reference evidence="1 2" key="1">
    <citation type="submission" date="2015-09" db="EMBL/GenBank/DDBJ databases">
        <authorList>
            <consortium name="Swine Surveillance"/>
        </authorList>
    </citation>
    <scope>NUCLEOTIDE SEQUENCE [LARGE SCALE GENOMIC DNA]</scope>
    <source>
        <strain evidence="1 2">CECT 8399</strain>
    </source>
</reference>
<accession>A0A0P1HDS8</accession>
<dbReference type="Proteomes" id="UP000051326">
    <property type="component" value="Unassembled WGS sequence"/>
</dbReference>